<dbReference type="SUPFAM" id="SSF50447">
    <property type="entry name" value="Translation proteins"/>
    <property type="match status" value="2"/>
</dbReference>
<reference evidence="9" key="1">
    <citation type="journal article" date="2019" name="Mol. Phylogenet. Evol.">
        <title>Morphological evolution and classification of the red algal order Ceramiales inferred using plastid phylogenomics.</title>
        <authorList>
            <person name="Diaz-Tapia P."/>
            <person name="Pasella M.M."/>
            <person name="Verbruggen H."/>
            <person name="Maggs C.A."/>
        </authorList>
    </citation>
    <scope>NUCLEOTIDE SEQUENCE</scope>
    <source>
        <strain evidence="9">PD2953_5</strain>
    </source>
</reference>
<dbReference type="NCBIfam" id="TIGR00231">
    <property type="entry name" value="small_GTP"/>
    <property type="match status" value="1"/>
</dbReference>
<evidence type="ECO:0000256" key="1">
    <source>
        <dbReference type="ARBA" id="ARBA00007733"/>
    </source>
</evidence>
<dbReference type="GO" id="GO:0005525">
    <property type="term" value="F:GTP binding"/>
    <property type="evidence" value="ECO:0007669"/>
    <property type="project" value="UniProtKB-KW"/>
</dbReference>
<evidence type="ECO:0000259" key="8">
    <source>
        <dbReference type="PROSITE" id="PS51722"/>
    </source>
</evidence>
<evidence type="ECO:0000256" key="4">
    <source>
        <dbReference type="ARBA" id="ARBA00022917"/>
    </source>
</evidence>
<dbReference type="CDD" id="cd03702">
    <property type="entry name" value="IF2_mtIF2_II"/>
    <property type="match status" value="1"/>
</dbReference>
<proteinExistence type="inferred from homology"/>
<evidence type="ECO:0000256" key="5">
    <source>
        <dbReference type="ARBA" id="ARBA00023134"/>
    </source>
</evidence>
<keyword evidence="5" id="KW-0342">GTP-binding</keyword>
<gene>
    <name evidence="9" type="primary">infB</name>
</gene>
<dbReference type="InterPro" id="IPR000178">
    <property type="entry name" value="TF_IF2_bacterial-like"/>
</dbReference>
<keyword evidence="2 9" id="KW-0396">Initiation factor</keyword>
<dbReference type="InterPro" id="IPR027417">
    <property type="entry name" value="P-loop_NTPase"/>
</dbReference>
<dbReference type="Pfam" id="PF04760">
    <property type="entry name" value="IF2_N"/>
    <property type="match status" value="1"/>
</dbReference>
<keyword evidence="9" id="KW-0934">Plastid</keyword>
<dbReference type="PROSITE" id="PS01176">
    <property type="entry name" value="IF2"/>
    <property type="match status" value="1"/>
</dbReference>
<evidence type="ECO:0000256" key="7">
    <source>
        <dbReference type="ARBA" id="ARBA00044105"/>
    </source>
</evidence>
<evidence type="ECO:0000256" key="3">
    <source>
        <dbReference type="ARBA" id="ARBA00022741"/>
    </source>
</evidence>
<dbReference type="Pfam" id="PF00009">
    <property type="entry name" value="GTP_EFTU"/>
    <property type="match status" value="1"/>
</dbReference>
<dbReference type="InterPro" id="IPR053905">
    <property type="entry name" value="EF-G-like_DII"/>
</dbReference>
<dbReference type="FunFam" id="2.40.30.10:FF:000008">
    <property type="entry name" value="Translation initiation factor IF-2"/>
    <property type="match status" value="1"/>
</dbReference>
<protein>
    <recommendedName>
        <fullName evidence="7">Translation initiation factor IF-2, chloroplastic</fullName>
    </recommendedName>
</protein>
<sequence>MGIKASDQEAIYYLKNPKLIISFHKISSNVNSSLGNVNRSVINFPISEINLNTANKFEKKYKNNNNTEDTTGAKKNKNKLNKKNRKNLDIDSKNSLIKKGNDFFNDDTSSISLVKNPKFNKNKKKDKLLNQNQVFYNIEDKSKIIESNSKDITIDSPITIQELSRKLNIPETEIITYLFLKGIPVTINQLIDISMATNVAINYDFNILEKKEIQDAEFVINKKLYDIEASVKRPPIIAILGHVDHGKTSLLDAILKTNLVKKEYGGITQSINGHEVSYNYESKSYKLIFLDTPGHEAFSSMRMRGASVADIVLLVVAADDGLKPQSIEAIKCILKMKLSYIIVINKIDKNNTHVEKIKEELSQYQIIDKELGGDAIIIKVSALKSQNIDSLLENICLLADIKDLKSDPRQLAKGTILESYLDKKKGIIANVVIQNGTLRVGNFIIAGNISGKVKSIINNNNSRITTAYPSSIVKILGFQIMPPAGVMFECLIDDKQLKRSMYNSLSNNSLINNTSKILNTRVKSTNQNIKQLRLIIKTETQGSLEAIIDAFYKISQSKIQIHIISADSGNISRADVELALTSNSIIIGFNIIPMADIISFAKNNNIILNTFNVIYDLLDYITSYMLDLIDPEYDKNILGKATVKTVFPINKGAVAGCIVNEGRLKKMSNINIYRDNQIVYTGILNSLKRVKEDVDEVFSDHECGVMCNEYILWKKLDIIQSYELIEKNKEL</sequence>
<dbReference type="FunFam" id="3.40.50.10050:FF:000001">
    <property type="entry name" value="Translation initiation factor IF-2"/>
    <property type="match status" value="1"/>
</dbReference>
<evidence type="ECO:0000313" key="9">
    <source>
        <dbReference type="EMBL" id="QCI07982.1"/>
    </source>
</evidence>
<dbReference type="InterPro" id="IPR000795">
    <property type="entry name" value="T_Tr_GTP-bd_dom"/>
</dbReference>
<dbReference type="PRINTS" id="PR00315">
    <property type="entry name" value="ELONGATNFCT"/>
</dbReference>
<comment type="similarity">
    <text evidence="1">Belongs to the TRAFAC class translation factor GTPase superfamily. Classic translation factor GTPase family. IF-2 subfamily.</text>
</comment>
<dbReference type="InterPro" id="IPR044145">
    <property type="entry name" value="IF2_II"/>
</dbReference>
<evidence type="ECO:0000256" key="2">
    <source>
        <dbReference type="ARBA" id="ARBA00022540"/>
    </source>
</evidence>
<dbReference type="AlphaFoldDB" id="A0A4D6WXP9"/>
<dbReference type="InterPro" id="IPR005225">
    <property type="entry name" value="Small_GTP-bd"/>
</dbReference>
<keyword evidence="4" id="KW-0648">Protein biosynthesis</keyword>
<evidence type="ECO:0000256" key="6">
    <source>
        <dbReference type="ARBA" id="ARBA00025162"/>
    </source>
</evidence>
<dbReference type="Gene3D" id="3.40.50.10050">
    <property type="entry name" value="Translation initiation factor IF- 2, domain 3"/>
    <property type="match status" value="1"/>
</dbReference>
<dbReference type="CDD" id="cd01887">
    <property type="entry name" value="IF2_eIF5B"/>
    <property type="match status" value="1"/>
</dbReference>
<dbReference type="Pfam" id="PF11987">
    <property type="entry name" value="IF-2"/>
    <property type="match status" value="1"/>
</dbReference>
<dbReference type="HAMAP" id="MF_00100_B">
    <property type="entry name" value="IF_2_B"/>
    <property type="match status" value="1"/>
</dbReference>
<name>A0A4D6WXP9_9FLOR</name>
<dbReference type="InterPro" id="IPR009000">
    <property type="entry name" value="Transl_B-barrel_sf"/>
</dbReference>
<dbReference type="PANTHER" id="PTHR43381:SF5">
    <property type="entry name" value="TR-TYPE G DOMAIN-CONTAINING PROTEIN"/>
    <property type="match status" value="1"/>
</dbReference>
<dbReference type="GO" id="GO:0003924">
    <property type="term" value="F:GTPase activity"/>
    <property type="evidence" value="ECO:0007669"/>
    <property type="project" value="InterPro"/>
</dbReference>
<dbReference type="InterPro" id="IPR015760">
    <property type="entry name" value="TIF_IF2"/>
</dbReference>
<dbReference type="CDD" id="cd03692">
    <property type="entry name" value="mtIF2_IVc"/>
    <property type="match status" value="1"/>
</dbReference>
<dbReference type="GO" id="GO:0005829">
    <property type="term" value="C:cytosol"/>
    <property type="evidence" value="ECO:0007669"/>
    <property type="project" value="TreeGrafter"/>
</dbReference>
<dbReference type="SUPFAM" id="SSF52540">
    <property type="entry name" value="P-loop containing nucleoside triphosphate hydrolases"/>
    <property type="match status" value="1"/>
</dbReference>
<dbReference type="Pfam" id="PF22042">
    <property type="entry name" value="EF-G_D2"/>
    <property type="match status" value="1"/>
</dbReference>
<geneLocation type="plastid" evidence="9"/>
<dbReference type="NCBIfam" id="TIGR00487">
    <property type="entry name" value="IF-2"/>
    <property type="match status" value="1"/>
</dbReference>
<organism evidence="9">
    <name type="scientific">Plumaria plumosa</name>
    <dbReference type="NCBI Taxonomy" id="189642"/>
    <lineage>
        <taxon>Eukaryota</taxon>
        <taxon>Rhodophyta</taxon>
        <taxon>Florideophyceae</taxon>
        <taxon>Rhodymeniophycidae</taxon>
        <taxon>Ceramiales</taxon>
        <taxon>Wrangeliaceae</taxon>
        <taxon>Plumaria</taxon>
    </lineage>
</organism>
<dbReference type="Gene3D" id="2.40.30.10">
    <property type="entry name" value="Translation factors"/>
    <property type="match status" value="2"/>
</dbReference>
<dbReference type="InterPro" id="IPR023115">
    <property type="entry name" value="TIF_IF2_dom3"/>
</dbReference>
<dbReference type="SUPFAM" id="SSF52156">
    <property type="entry name" value="Initiation factor IF2/eIF5b, domain 3"/>
    <property type="match status" value="1"/>
</dbReference>
<dbReference type="FunFam" id="3.40.50.300:FF:000019">
    <property type="entry name" value="Translation initiation factor IF-2"/>
    <property type="match status" value="1"/>
</dbReference>
<dbReference type="EMBL" id="MK814707">
    <property type="protein sequence ID" value="QCI07982.1"/>
    <property type="molecule type" value="Genomic_DNA"/>
</dbReference>
<reference evidence="9" key="2">
    <citation type="submission" date="2019-04" db="EMBL/GenBank/DDBJ databases">
        <authorList>
            <person name="Pasella M."/>
        </authorList>
    </citation>
    <scope>NUCLEOTIDE SEQUENCE</scope>
    <source>
        <strain evidence="9">PD2953_5</strain>
    </source>
</reference>
<dbReference type="Gene3D" id="3.40.50.300">
    <property type="entry name" value="P-loop containing nucleotide triphosphate hydrolases"/>
    <property type="match status" value="1"/>
</dbReference>
<keyword evidence="3" id="KW-0547">Nucleotide-binding</keyword>
<dbReference type="GO" id="GO:0003743">
    <property type="term" value="F:translation initiation factor activity"/>
    <property type="evidence" value="ECO:0007669"/>
    <property type="project" value="UniProtKB-KW"/>
</dbReference>
<dbReference type="PANTHER" id="PTHR43381">
    <property type="entry name" value="TRANSLATION INITIATION FACTOR IF-2-RELATED"/>
    <property type="match status" value="1"/>
</dbReference>
<feature type="domain" description="Tr-type G" evidence="8">
    <location>
        <begin position="232"/>
        <end position="405"/>
    </location>
</feature>
<dbReference type="PROSITE" id="PS51722">
    <property type="entry name" value="G_TR_2"/>
    <property type="match status" value="1"/>
</dbReference>
<dbReference type="InterPro" id="IPR036925">
    <property type="entry name" value="TIF_IF2_dom3_sf"/>
</dbReference>
<accession>A0A4D6WXP9</accession>
<dbReference type="InterPro" id="IPR006847">
    <property type="entry name" value="IF2_N"/>
</dbReference>
<comment type="function">
    <text evidence="6">One of the essential components for the initiation of protein synthesis. Protects formylmethionyl-tRNA from spontaneous hydrolysis and promotes its binding to the 30S ribosomal subunits. Also involved in the hydrolysis of GTP during the formation of the 70S ribosomal complex.</text>
</comment>